<gene>
    <name evidence="7" type="ORF">H5411_21590</name>
</gene>
<dbReference type="RefSeq" id="WP_183124845.1">
    <property type="nucleotide sequence ID" value="NZ_JACJHR010000030.1"/>
</dbReference>
<reference evidence="7 8" key="1">
    <citation type="submission" date="2020-08" db="EMBL/GenBank/DDBJ databases">
        <title>Amycolatopsis echigonensis JCM 21831.</title>
        <authorList>
            <person name="Tedsree N."/>
            <person name="Kuncharoen N."/>
            <person name="Likhitwitayawuid K."/>
            <person name="Tanasupawat S."/>
        </authorList>
    </citation>
    <scope>NUCLEOTIDE SEQUENCE [LARGE SCALE GENOMIC DNA]</scope>
    <source>
        <strain evidence="7 8">JCM 21831</strain>
    </source>
</reference>
<evidence type="ECO:0000256" key="4">
    <source>
        <dbReference type="ARBA" id="ARBA00022679"/>
    </source>
</evidence>
<protein>
    <recommendedName>
        <fullName evidence="6">S-adenosyl-L-methionine-dependent methyltransferase</fullName>
        <ecNumber evidence="6">2.1.1.-</ecNumber>
    </recommendedName>
</protein>
<dbReference type="NCBIfam" id="TIGR00027">
    <property type="entry name" value="mthyl_TIGR00027"/>
    <property type="match status" value="1"/>
</dbReference>
<evidence type="ECO:0000256" key="6">
    <source>
        <dbReference type="RuleBase" id="RU362030"/>
    </source>
</evidence>
<sequence length="265" mass="28971">MGEELPPVGRTAVGVAGLRALESGRPDRLFEDPYAGAFFHAGRAIFEGEQERHRGLGMVFAQQVAVRTRFFDDFVSGGHQTVLLAAGLDARAFRLDWPDGARVFEVDLPDVLAFKETVLAEQGARPRCERTAVPVDLRDDWGAALRNAGFAPKRPTVWLAEGLLVYLSRDEAERLLTGVTEISAPGSRISFEHRPDGERDGLLERAREVGGEVTALWRGGLAGDGPEWLAAHGWQPETVTVAELAVRYGREPLDITRGGFVTATR</sequence>
<dbReference type="EC" id="2.1.1.-" evidence="6"/>
<dbReference type="Proteomes" id="UP000550260">
    <property type="component" value="Unassembled WGS sequence"/>
</dbReference>
<comment type="caution">
    <text evidence="7">The sequence shown here is derived from an EMBL/GenBank/DDBJ whole genome shotgun (WGS) entry which is preliminary data.</text>
</comment>
<organism evidence="7 8">
    <name type="scientific">Amycolatopsis echigonensis</name>
    <dbReference type="NCBI Taxonomy" id="2576905"/>
    <lineage>
        <taxon>Bacteria</taxon>
        <taxon>Bacillati</taxon>
        <taxon>Actinomycetota</taxon>
        <taxon>Actinomycetes</taxon>
        <taxon>Pseudonocardiales</taxon>
        <taxon>Pseudonocardiaceae</taxon>
        <taxon>Amycolatopsis</taxon>
    </lineage>
</organism>
<evidence type="ECO:0000313" key="8">
    <source>
        <dbReference type="Proteomes" id="UP000550260"/>
    </source>
</evidence>
<dbReference type="Gene3D" id="3.40.50.150">
    <property type="entry name" value="Vaccinia Virus protein VP39"/>
    <property type="match status" value="1"/>
</dbReference>
<evidence type="ECO:0000256" key="2">
    <source>
        <dbReference type="ARBA" id="ARBA00008138"/>
    </source>
</evidence>
<dbReference type="SUPFAM" id="SSF53335">
    <property type="entry name" value="S-adenosyl-L-methionine-dependent methyltransferases"/>
    <property type="match status" value="1"/>
</dbReference>
<dbReference type="Pfam" id="PF04072">
    <property type="entry name" value="LCM"/>
    <property type="match status" value="1"/>
</dbReference>
<keyword evidence="4 7" id="KW-0808">Transferase</keyword>
<comment type="similarity">
    <text evidence="2 6">Belongs to the UPF0677 family.</text>
</comment>
<keyword evidence="3 6" id="KW-0489">Methyltransferase</keyword>
<evidence type="ECO:0000256" key="5">
    <source>
        <dbReference type="ARBA" id="ARBA00022691"/>
    </source>
</evidence>
<keyword evidence="5 6" id="KW-0949">S-adenosyl-L-methionine</keyword>
<evidence type="ECO:0000256" key="1">
    <source>
        <dbReference type="ARBA" id="ARBA00003907"/>
    </source>
</evidence>
<dbReference type="EMBL" id="JACJHR010000030">
    <property type="protein sequence ID" value="MBB2501718.1"/>
    <property type="molecule type" value="Genomic_DNA"/>
</dbReference>
<dbReference type="InterPro" id="IPR029063">
    <property type="entry name" value="SAM-dependent_MTases_sf"/>
</dbReference>
<dbReference type="PANTHER" id="PTHR43619:SF2">
    <property type="entry name" value="S-ADENOSYL-L-METHIONINE-DEPENDENT METHYLTRANSFERASES SUPERFAMILY PROTEIN"/>
    <property type="match status" value="1"/>
</dbReference>
<comment type="function">
    <text evidence="1 6">Exhibits S-adenosyl-L-methionine-dependent methyltransferase activity.</text>
</comment>
<accession>A0A8E1W0U0</accession>
<name>A0A8E1W0U0_9PSEU</name>
<evidence type="ECO:0000313" key="7">
    <source>
        <dbReference type="EMBL" id="MBB2501718.1"/>
    </source>
</evidence>
<dbReference type="AlphaFoldDB" id="A0A8E1W0U0"/>
<proteinExistence type="inferred from homology"/>
<dbReference type="InterPro" id="IPR011610">
    <property type="entry name" value="SAM_mthyl_Trfase_ML2640-like"/>
</dbReference>
<evidence type="ECO:0000256" key="3">
    <source>
        <dbReference type="ARBA" id="ARBA00022603"/>
    </source>
</evidence>
<dbReference type="GO" id="GO:0008168">
    <property type="term" value="F:methyltransferase activity"/>
    <property type="evidence" value="ECO:0007669"/>
    <property type="project" value="UniProtKB-UniRule"/>
</dbReference>
<dbReference type="GO" id="GO:0032259">
    <property type="term" value="P:methylation"/>
    <property type="evidence" value="ECO:0007669"/>
    <property type="project" value="UniProtKB-KW"/>
</dbReference>
<dbReference type="InterPro" id="IPR007213">
    <property type="entry name" value="Ppm1/Ppm2/Tcmp"/>
</dbReference>
<dbReference type="PANTHER" id="PTHR43619">
    <property type="entry name" value="S-ADENOSYL-L-METHIONINE-DEPENDENT METHYLTRANSFERASE YKTD-RELATED"/>
    <property type="match status" value="1"/>
</dbReference>